<feature type="transmembrane region" description="Helical" evidence="6">
    <location>
        <begin position="435"/>
        <end position="460"/>
    </location>
</feature>
<accession>A0A426V690</accession>
<dbReference type="Gene3D" id="1.20.1250.20">
    <property type="entry name" value="MFS general substrate transporter like domains"/>
    <property type="match status" value="1"/>
</dbReference>
<keyword evidence="8" id="KW-1185">Reference proteome</keyword>
<reference evidence="7 8" key="1">
    <citation type="submission" date="2018-12" db="EMBL/GenBank/DDBJ databases">
        <title>The whole draft genome of Aquabacterium sp. SJQ9.</title>
        <authorList>
            <person name="Sun L."/>
            <person name="Gao X."/>
            <person name="Chen W."/>
            <person name="Huang K."/>
        </authorList>
    </citation>
    <scope>NUCLEOTIDE SEQUENCE [LARGE SCALE GENOMIC DNA]</scope>
    <source>
        <strain evidence="7 8">SJQ9</strain>
    </source>
</reference>
<name>A0A426V690_9BURK</name>
<dbReference type="RefSeq" id="WP_125245034.1">
    <property type="nucleotide sequence ID" value="NZ_RSED01000022.1"/>
</dbReference>
<feature type="transmembrane region" description="Helical" evidence="6">
    <location>
        <begin position="49"/>
        <end position="70"/>
    </location>
</feature>
<dbReference type="PANTHER" id="PTHR12778">
    <property type="entry name" value="SOLUTE CARRIER FAMILY 33 ACETYL-COA TRANSPORTER -RELATED"/>
    <property type="match status" value="1"/>
</dbReference>
<dbReference type="AlphaFoldDB" id="A0A426V690"/>
<feature type="transmembrane region" description="Helical" evidence="6">
    <location>
        <begin position="18"/>
        <end position="37"/>
    </location>
</feature>
<dbReference type="Pfam" id="PF13000">
    <property type="entry name" value="Acatn"/>
    <property type="match status" value="1"/>
</dbReference>
<feature type="transmembrane region" description="Helical" evidence="6">
    <location>
        <begin position="365"/>
        <end position="390"/>
    </location>
</feature>
<dbReference type="GO" id="GO:0008521">
    <property type="term" value="F:acetyl-CoA transmembrane transporter activity"/>
    <property type="evidence" value="ECO:0007669"/>
    <property type="project" value="InterPro"/>
</dbReference>
<gene>
    <name evidence="7" type="ORF">EIP75_20355</name>
</gene>
<evidence type="ECO:0000256" key="6">
    <source>
        <dbReference type="SAM" id="Phobius"/>
    </source>
</evidence>
<evidence type="ECO:0000256" key="5">
    <source>
        <dbReference type="ARBA" id="ARBA00023136"/>
    </source>
</evidence>
<evidence type="ECO:0000256" key="3">
    <source>
        <dbReference type="ARBA" id="ARBA00022692"/>
    </source>
</evidence>
<keyword evidence="4 6" id="KW-1133">Transmembrane helix</keyword>
<evidence type="ECO:0000256" key="2">
    <source>
        <dbReference type="ARBA" id="ARBA00022448"/>
    </source>
</evidence>
<dbReference type="PANTHER" id="PTHR12778:SF10">
    <property type="entry name" value="MAJOR FACILITATOR SUPERFAMILY DOMAIN-CONTAINING PROTEIN 3"/>
    <property type="match status" value="1"/>
</dbReference>
<sequence length="530" mass="55853">MTQPPSAVAARPPTTSRLMFWVALLYFSEGLPLGLFFDLFPVHMRQAGVGPAEIGLLSLLGLAWTVKFLWAPLVDALRGHRFWIAGANLGMAAVLAALAMQPGALGSGESWPWVLLAAFTVLSATNDIATDGYTIEQLARGQYGIANGLRIGFYRVGMLTAGGMLVVAGWTGTAGAPNWQAAYAMAAALLLINGSLALLAPAPLPRVVAVRTQAEQATSSWSAEWGRLRAQPLWLLALGLVIAGLLWPVLGPLAKALQPDAAAVATVADPNPLLAWITAYSGTWWFKGAIPVGLMLLGSGLMVAAARDPRATAMADGPVFGGWVSLLARQGMLPVLAFILLFKLGDAAMGFMVKPFWVDAGFTPAQIGLVSVNVGLGLSIAGGLVGGWYVDRAGIFKGLWVLGLAQALSNLGYALAAWWVPHGVPGMPVDMQYQAAVYAASALESFTGGLGTGAFLAFLMAITDKQRATTEYAILSSIFAFSRAVAGWAGGLGVEQMGYALFFLITFGLSFPAYLLLPQVRRMLSRDEVR</sequence>
<protein>
    <submittedName>
        <fullName evidence="7">MFS transporter</fullName>
    </submittedName>
</protein>
<proteinExistence type="predicted"/>
<organism evidence="7 8">
    <name type="scientific">Aquabacterium soli</name>
    <dbReference type="NCBI Taxonomy" id="2493092"/>
    <lineage>
        <taxon>Bacteria</taxon>
        <taxon>Pseudomonadati</taxon>
        <taxon>Pseudomonadota</taxon>
        <taxon>Betaproteobacteria</taxon>
        <taxon>Burkholderiales</taxon>
        <taxon>Aquabacterium</taxon>
    </lineage>
</organism>
<dbReference type="EMBL" id="RSED01000022">
    <property type="protein sequence ID" value="RRS02427.1"/>
    <property type="molecule type" value="Genomic_DNA"/>
</dbReference>
<feature type="transmembrane region" description="Helical" evidence="6">
    <location>
        <begin position="111"/>
        <end position="130"/>
    </location>
</feature>
<evidence type="ECO:0000313" key="8">
    <source>
        <dbReference type="Proteomes" id="UP000269265"/>
    </source>
</evidence>
<dbReference type="GO" id="GO:0016020">
    <property type="term" value="C:membrane"/>
    <property type="evidence" value="ECO:0007669"/>
    <property type="project" value="UniProtKB-SubCell"/>
</dbReference>
<feature type="transmembrane region" description="Helical" evidence="6">
    <location>
        <begin position="233"/>
        <end position="250"/>
    </location>
</feature>
<feature type="transmembrane region" description="Helical" evidence="6">
    <location>
        <begin position="151"/>
        <end position="170"/>
    </location>
</feature>
<keyword evidence="2" id="KW-0813">Transport</keyword>
<dbReference type="InterPro" id="IPR024371">
    <property type="entry name" value="AcetylCoA_trans_1-like"/>
</dbReference>
<feature type="transmembrane region" description="Helical" evidence="6">
    <location>
        <begin position="284"/>
        <end position="305"/>
    </location>
</feature>
<dbReference type="GO" id="GO:0035348">
    <property type="term" value="P:acetyl-CoA transmembrane transport"/>
    <property type="evidence" value="ECO:0007669"/>
    <property type="project" value="InterPro"/>
</dbReference>
<evidence type="ECO:0000256" key="4">
    <source>
        <dbReference type="ARBA" id="ARBA00022989"/>
    </source>
</evidence>
<feature type="transmembrane region" description="Helical" evidence="6">
    <location>
        <begin position="472"/>
        <end position="491"/>
    </location>
</feature>
<keyword evidence="3 6" id="KW-0812">Transmembrane</keyword>
<feature type="transmembrane region" description="Helical" evidence="6">
    <location>
        <begin position="399"/>
        <end position="420"/>
    </location>
</feature>
<feature type="transmembrane region" description="Helical" evidence="6">
    <location>
        <begin position="182"/>
        <end position="202"/>
    </location>
</feature>
<dbReference type="InterPro" id="IPR036259">
    <property type="entry name" value="MFS_trans_sf"/>
</dbReference>
<feature type="transmembrane region" description="Helical" evidence="6">
    <location>
        <begin position="82"/>
        <end position="99"/>
    </location>
</feature>
<dbReference type="InterPro" id="IPR004752">
    <property type="entry name" value="AmpG_permease/AT-1"/>
</dbReference>
<evidence type="ECO:0000313" key="7">
    <source>
        <dbReference type="EMBL" id="RRS02427.1"/>
    </source>
</evidence>
<dbReference type="OrthoDB" id="9787815at2"/>
<feature type="transmembrane region" description="Helical" evidence="6">
    <location>
        <begin position="497"/>
        <end position="517"/>
    </location>
</feature>
<comment type="subcellular location">
    <subcellularLocation>
        <location evidence="1">Membrane</location>
        <topology evidence="1">Multi-pass membrane protein</topology>
    </subcellularLocation>
</comment>
<dbReference type="SUPFAM" id="SSF103473">
    <property type="entry name" value="MFS general substrate transporter"/>
    <property type="match status" value="1"/>
</dbReference>
<feature type="transmembrane region" description="Helical" evidence="6">
    <location>
        <begin position="326"/>
        <end position="345"/>
    </location>
</feature>
<evidence type="ECO:0000256" key="1">
    <source>
        <dbReference type="ARBA" id="ARBA00004141"/>
    </source>
</evidence>
<comment type="caution">
    <text evidence="7">The sequence shown here is derived from an EMBL/GenBank/DDBJ whole genome shotgun (WGS) entry which is preliminary data.</text>
</comment>
<keyword evidence="5 6" id="KW-0472">Membrane</keyword>
<dbReference type="Proteomes" id="UP000269265">
    <property type="component" value="Unassembled WGS sequence"/>
</dbReference>